<feature type="region of interest" description="Disordered" evidence="1">
    <location>
        <begin position="135"/>
        <end position="165"/>
    </location>
</feature>
<evidence type="ECO:0000256" key="1">
    <source>
        <dbReference type="SAM" id="MobiDB-lite"/>
    </source>
</evidence>
<proteinExistence type="predicted"/>
<dbReference type="OrthoDB" id="675198at2"/>
<evidence type="ECO:0000313" key="5">
    <source>
        <dbReference type="Proteomes" id="UP000253383"/>
    </source>
</evidence>
<dbReference type="InterPro" id="IPR041218">
    <property type="entry name" value="DUF5606"/>
</dbReference>
<dbReference type="InterPro" id="IPR049281">
    <property type="entry name" value="BVU_3817-like_C_sf"/>
</dbReference>
<protein>
    <submittedName>
        <fullName evidence="4">Uncharacterized protein</fullName>
    </submittedName>
</protein>
<dbReference type="Pfam" id="PF21186">
    <property type="entry name" value="DUF6852"/>
    <property type="match status" value="1"/>
</dbReference>
<evidence type="ECO:0000259" key="2">
    <source>
        <dbReference type="Pfam" id="PF18347"/>
    </source>
</evidence>
<accession>A0A368JL31</accession>
<name>A0A368JL31_9BACT</name>
<comment type="caution">
    <text evidence="4">The sequence shown here is derived from an EMBL/GenBank/DDBJ whole genome shotgun (WGS) entry which is preliminary data.</text>
</comment>
<dbReference type="InterPro" id="IPR049282">
    <property type="entry name" value="BVU_3817_N_sf"/>
</dbReference>
<feature type="compositionally biased region" description="Low complexity" evidence="1">
    <location>
        <begin position="142"/>
        <end position="158"/>
    </location>
</feature>
<dbReference type="Gene3D" id="1.10.10.1650">
    <property type="match status" value="1"/>
</dbReference>
<dbReference type="EMBL" id="QOWE01000013">
    <property type="protein sequence ID" value="RCR68368.1"/>
    <property type="molecule type" value="Genomic_DNA"/>
</dbReference>
<sequence length="165" mass="18378">MEALKEIANIAGKSGLYRIMKPSRTGVIVESLDEKKEKTMIGPTARVSVLKDISIYTDDEEQSKPLADVFLAIYEKYEDTLPITPKSASNAELAEFIGEVVPEYDRDRVHMSDVKKMIGWYTILRKNLPEAFEKKAEEATEVEATAEATSGETPSATTETEEQKA</sequence>
<dbReference type="Pfam" id="PF18347">
    <property type="entry name" value="DUF5606"/>
    <property type="match status" value="1"/>
</dbReference>
<evidence type="ECO:0000259" key="3">
    <source>
        <dbReference type="Pfam" id="PF21186"/>
    </source>
</evidence>
<feature type="domain" description="DUF6852" evidence="3">
    <location>
        <begin position="53"/>
        <end position="124"/>
    </location>
</feature>
<dbReference type="AlphaFoldDB" id="A0A368JL31"/>
<feature type="domain" description="DUF5606" evidence="2">
    <location>
        <begin position="4"/>
        <end position="50"/>
    </location>
</feature>
<keyword evidence="5" id="KW-1185">Reference proteome</keyword>
<organism evidence="4 5">
    <name type="scientific">Larkinella punicea</name>
    <dbReference type="NCBI Taxonomy" id="2315727"/>
    <lineage>
        <taxon>Bacteria</taxon>
        <taxon>Pseudomonadati</taxon>
        <taxon>Bacteroidota</taxon>
        <taxon>Cytophagia</taxon>
        <taxon>Cytophagales</taxon>
        <taxon>Spirosomataceae</taxon>
        <taxon>Larkinella</taxon>
    </lineage>
</organism>
<gene>
    <name evidence="4" type="ORF">DUE52_16555</name>
</gene>
<reference evidence="4 5" key="1">
    <citation type="submission" date="2018-07" db="EMBL/GenBank/DDBJ databases">
        <title>Genome analysis of Larkinella rosea.</title>
        <authorList>
            <person name="Zhou Z."/>
            <person name="Wang G."/>
        </authorList>
    </citation>
    <scope>NUCLEOTIDE SEQUENCE [LARGE SCALE GENOMIC DNA]</scope>
    <source>
        <strain evidence="5">zzj9</strain>
    </source>
</reference>
<dbReference type="Proteomes" id="UP000253383">
    <property type="component" value="Unassembled WGS sequence"/>
</dbReference>
<dbReference type="InterPro" id="IPR049280">
    <property type="entry name" value="DUF6852"/>
</dbReference>
<evidence type="ECO:0000313" key="4">
    <source>
        <dbReference type="EMBL" id="RCR68368.1"/>
    </source>
</evidence>
<dbReference type="Gene3D" id="2.30.30.730">
    <property type="match status" value="1"/>
</dbReference>
<dbReference type="RefSeq" id="WP_114407144.1">
    <property type="nucleotide sequence ID" value="NZ_QOWE01000013.1"/>
</dbReference>